<dbReference type="InterPro" id="IPR029526">
    <property type="entry name" value="PGBD"/>
</dbReference>
<accession>A0ABQ9HDB9</accession>
<evidence type="ECO:0000313" key="3">
    <source>
        <dbReference type="Proteomes" id="UP001159363"/>
    </source>
</evidence>
<dbReference type="PANTHER" id="PTHR47055">
    <property type="entry name" value="DDE_TNP_1_7 DOMAIN-CONTAINING PROTEIN"/>
    <property type="match status" value="1"/>
</dbReference>
<reference evidence="2 3" key="1">
    <citation type="submission" date="2023-02" db="EMBL/GenBank/DDBJ databases">
        <title>LHISI_Scaffold_Assembly.</title>
        <authorList>
            <person name="Stuart O.P."/>
            <person name="Cleave R."/>
            <person name="Magrath M.J.L."/>
            <person name="Mikheyev A.S."/>
        </authorList>
    </citation>
    <scope>NUCLEOTIDE SEQUENCE [LARGE SCALE GENOMIC DNA]</scope>
    <source>
        <strain evidence="2">Daus_M_001</strain>
        <tissue evidence="2">Leg muscle</tissue>
    </source>
</reference>
<dbReference type="InterPro" id="IPR052638">
    <property type="entry name" value="PiggyBac_TE-derived"/>
</dbReference>
<protein>
    <recommendedName>
        <fullName evidence="1">PiggyBac transposable element-derived protein domain-containing protein</fullName>
    </recommendedName>
</protein>
<evidence type="ECO:0000259" key="1">
    <source>
        <dbReference type="Pfam" id="PF13843"/>
    </source>
</evidence>
<feature type="domain" description="PiggyBac transposable element-derived protein" evidence="1">
    <location>
        <begin position="43"/>
        <end position="191"/>
    </location>
</feature>
<dbReference type="EMBL" id="JARBHB010000006">
    <property type="protein sequence ID" value="KAJ8882264.1"/>
    <property type="molecule type" value="Genomic_DNA"/>
</dbReference>
<name>A0ABQ9HDB9_9NEOP</name>
<dbReference type="Pfam" id="PF13843">
    <property type="entry name" value="DDE_Tnp_1_7"/>
    <property type="match status" value="1"/>
</dbReference>
<comment type="caution">
    <text evidence="2">The sequence shown here is derived from an EMBL/GenBank/DDBJ whole genome shotgun (WGS) entry which is preliminary data.</text>
</comment>
<evidence type="ECO:0000313" key="2">
    <source>
        <dbReference type="EMBL" id="KAJ8882264.1"/>
    </source>
</evidence>
<organism evidence="2 3">
    <name type="scientific">Dryococelus australis</name>
    <dbReference type="NCBI Taxonomy" id="614101"/>
    <lineage>
        <taxon>Eukaryota</taxon>
        <taxon>Metazoa</taxon>
        <taxon>Ecdysozoa</taxon>
        <taxon>Arthropoda</taxon>
        <taxon>Hexapoda</taxon>
        <taxon>Insecta</taxon>
        <taxon>Pterygota</taxon>
        <taxon>Neoptera</taxon>
        <taxon>Polyneoptera</taxon>
        <taxon>Phasmatodea</taxon>
        <taxon>Verophasmatodea</taxon>
        <taxon>Anareolatae</taxon>
        <taxon>Phasmatidae</taxon>
        <taxon>Eurycanthinae</taxon>
        <taxon>Dryococelus</taxon>
    </lineage>
</organism>
<dbReference type="PANTHER" id="PTHR47055:SF3">
    <property type="entry name" value="PHORBOL-ESTER_DAG-TYPE DOMAIN-CONTAINING PROTEIN"/>
    <property type="match status" value="1"/>
</dbReference>
<sequence>MAQSSGYCLAADLYHGKNPNGTGLDDQGLGESGFNSPSTSTIFFINTKLIYSLSEKDMKGTGTGTARIHRMGKCPIADKKVTQKCERGSYDVYTEENKGISAVAWRNNNVVYTLCNEHGVQLVQYANWCSSEEKISLQATQPNVIHKYNKFMGGVNLLHKYIFNYRIGIRGKKCYIPIALWLFDVCITNAWMLHRRKELTLDQLSFWRQCVRALLRKYGQTALCPGLMRYCDRASKLVTSHGVPTFYMMLARINESLEPFLTNKAYHTVILHEELMF</sequence>
<keyword evidence="3" id="KW-1185">Reference proteome</keyword>
<proteinExistence type="predicted"/>
<gene>
    <name evidence="2" type="ORF">PR048_018752</name>
</gene>
<dbReference type="Proteomes" id="UP001159363">
    <property type="component" value="Chromosome 5"/>
</dbReference>